<evidence type="ECO:0000313" key="4">
    <source>
        <dbReference type="Proteomes" id="UP000292362"/>
    </source>
</evidence>
<evidence type="ECO:0000313" key="3">
    <source>
        <dbReference type="EMBL" id="TBU03899.1"/>
    </source>
</evidence>
<organism evidence="3 4">
    <name type="scientific">Hamiltosporidium tvaerminnensis</name>
    <dbReference type="NCBI Taxonomy" id="1176355"/>
    <lineage>
        <taxon>Eukaryota</taxon>
        <taxon>Fungi</taxon>
        <taxon>Fungi incertae sedis</taxon>
        <taxon>Microsporidia</taxon>
        <taxon>Dubosqiidae</taxon>
        <taxon>Hamiltosporidium</taxon>
    </lineage>
</organism>
<gene>
    <name evidence="3" type="ORF">CWI37_0214p0010</name>
</gene>
<keyword evidence="1" id="KW-1133">Transmembrane helix</keyword>
<dbReference type="VEuPathDB" id="MicrosporidiaDB:CWI37_0214p0010"/>
<dbReference type="AlphaFoldDB" id="A0A4Q9L868"/>
<protein>
    <submittedName>
        <fullName evidence="3">Uncharacterized protein</fullName>
    </submittedName>
</protein>
<comment type="caution">
    <text evidence="3">The sequence shown here is derived from an EMBL/GenBank/DDBJ whole genome shotgun (WGS) entry which is preliminary data.</text>
</comment>
<dbReference type="Proteomes" id="UP000292362">
    <property type="component" value="Unassembled WGS sequence"/>
</dbReference>
<accession>A0A4Q9L868</accession>
<feature type="signal peptide" evidence="2">
    <location>
        <begin position="1"/>
        <end position="15"/>
    </location>
</feature>
<proteinExistence type="predicted"/>
<sequence>MILYIQLFFVSFGFSYDAILVDPFAVDEDFVPITYNAKNNESIRNILKKFDVKDSPNYFDNLIPIIEIYTKNIYLYFNKDMYEFIMHYVCIICYIKYYYESKRSEQKTKKIELNIELLFNLISTFKLYWLCKTEKKFNEGLVYVEGGLIDRVINMRIYPGYEDLMSIDKMKQDYPLVFNRTTKLENFEFILQESNLEHCSFKFSSSELKDKNLQYYISKSSFERLFTFIFAIKYFYIFYKNLDAINSTISAYRIIIDKRFLDFVNDIPLWFPQLLMSYLELDDYKHLYRSIFEETLKSVSRESNSIDKIFELEKSRNQYMNYTKDYSFPKYLFDLFMSENDLQSIISIYNFLKEILKKEYYSFISTVLLLKSSCLIEKNMIQERFLRVIFEIIFFVDIIEKNYSENDFERKITSEILEINARIENLLKKNKKEFILDDRGNFFVQNEVLKVSLSLKIMLQSIFYLSNSKKKLLYSKVEEKLKNRKISYNTSEIFRTYFLFLVAEELNLKIPDDENRSASKKEKSNIKKILTFGVVVTLLVIIVISVHFLLKK</sequence>
<keyword evidence="2" id="KW-0732">Signal</keyword>
<evidence type="ECO:0000256" key="2">
    <source>
        <dbReference type="SAM" id="SignalP"/>
    </source>
</evidence>
<feature type="transmembrane region" description="Helical" evidence="1">
    <location>
        <begin position="529"/>
        <end position="550"/>
    </location>
</feature>
<name>A0A4Q9L868_9MICR</name>
<keyword evidence="1" id="KW-0472">Membrane</keyword>
<keyword evidence="1" id="KW-0812">Transmembrane</keyword>
<dbReference type="EMBL" id="PITJ01000214">
    <property type="protein sequence ID" value="TBU03899.1"/>
    <property type="molecule type" value="Genomic_DNA"/>
</dbReference>
<feature type="chain" id="PRO_5020778348" evidence="2">
    <location>
        <begin position="16"/>
        <end position="552"/>
    </location>
</feature>
<reference evidence="3 4" key="1">
    <citation type="submission" date="2017-12" db="EMBL/GenBank/DDBJ databases">
        <authorList>
            <person name="Pombert J.-F."/>
            <person name="Haag K.L."/>
            <person name="Ebert D."/>
        </authorList>
    </citation>
    <scope>NUCLEOTIDE SEQUENCE [LARGE SCALE GENOMIC DNA]</scope>
    <source>
        <strain evidence="3">FI-OER-3-3</strain>
    </source>
</reference>
<evidence type="ECO:0000256" key="1">
    <source>
        <dbReference type="SAM" id="Phobius"/>
    </source>
</evidence>